<organism evidence="8 9">
    <name type="scientific">Globodera rostochiensis</name>
    <name type="common">Golden nematode worm</name>
    <name type="synonym">Heterodera rostochiensis</name>
    <dbReference type="NCBI Taxonomy" id="31243"/>
    <lineage>
        <taxon>Eukaryota</taxon>
        <taxon>Metazoa</taxon>
        <taxon>Ecdysozoa</taxon>
        <taxon>Nematoda</taxon>
        <taxon>Chromadorea</taxon>
        <taxon>Rhabditida</taxon>
        <taxon>Tylenchina</taxon>
        <taxon>Tylenchomorpha</taxon>
        <taxon>Tylenchoidea</taxon>
        <taxon>Heteroderidae</taxon>
        <taxon>Heteroderinae</taxon>
        <taxon>Globodera</taxon>
    </lineage>
</organism>
<feature type="region of interest" description="Disordered" evidence="6">
    <location>
        <begin position="33"/>
        <end position="92"/>
    </location>
</feature>
<dbReference type="Pfam" id="PF13245">
    <property type="entry name" value="AAA_19"/>
    <property type="match status" value="1"/>
</dbReference>
<keyword evidence="5" id="KW-0863">Zinc-finger</keyword>
<keyword evidence="1" id="KW-0547">Nucleotide-binding</keyword>
<dbReference type="WBParaSite" id="Gr19_v10_g3784.t1">
    <property type="protein sequence ID" value="Gr19_v10_g3784.t1"/>
    <property type="gene ID" value="Gr19_v10_g3784"/>
</dbReference>
<evidence type="ECO:0000256" key="5">
    <source>
        <dbReference type="PROSITE-ProRule" id="PRU00047"/>
    </source>
</evidence>
<dbReference type="InterPro" id="IPR041679">
    <property type="entry name" value="DNA2/NAM7-like_C"/>
</dbReference>
<dbReference type="SUPFAM" id="SSF52540">
    <property type="entry name" value="P-loop containing nucleoside triphosphate hydrolases"/>
    <property type="match status" value="1"/>
</dbReference>
<sequence length="1079" mass="119539">MDGELMSSAEQELAALAVINGLDPDQVFGSERVESEVVEPSVAENLSKSGDEAEEVYESCGEREEVESGGEEMEEEKMEEEKEDESENEGELNSKGRVYVVVQVQRYQAIIAPVGGRRVPWPHFVSVRDDLPSARTERPLQIGDLLELKQYDWREGFSFLLNVEDGADITAWLNNGQIKAQAVAKEVSLMELKLAQPAVGIVLEVNYGVGGKVKSLTVMSALLRMRQRMYPRQFVGGFDESWAVTGMVVLLDIVQLNRPADWKVGMGYTLPKSSPFGTGDERSAHRPAVAVGIRPSPIRHEFPFRAEHGNELVKQGEEVMATGMAACSDKQESELNRFTVTVTPSTVDDQNETATFEIQCHWERKEELVDMCKVWRQDQPISMALVGPDDAKPCGHGFVSMVRREELQFGYVLVAQIFVVFQEIKNYNSWEDWELIKEGNSQVRIKPLQSLEVFQRRIDLLLQHQPSEMAADESARGQIVASILARTEARAEPELTWEELADRPELSRMIEGQRETARLMLDPIPRICKQMAPPGTGKTDVATRIMLAILRENLEARVLYVAPMNVAVVRAVQQMAENMEEIGWREPMLALFAGSGKAKYREEIAHIGDHLLASAVRAPHLLDGLDVQKKRVVQRYLTACESSPRTANEGKVAGILMGKEKRRLIFSTLSLAEQIGGLLSEFEVIILDEAGQASSVQVLSMLTNFPALKKLLVTGDDHQLGVNLQEVPEAVREKCGVDTILENLQIAAAVDKTVLSVNFRSHPAITECIEEAAYAPHGLRLVSGRTVEQMNMLTGLSGIKLPSVGIPLVLIHQTSPMVPDPTSFSQSNPGQTETVMALIKELFPRFPGTIRVVCLYAGQASEIGQAIAAQTAEHPDWARIIIATGDSTQGHESDAVIVVTTSTGGGESADAFWNHPRRVNVALSRPRHALFVIGDLAHLWKAEGIWQRFLRKALERTIVVAPNFVEAMFHPNACVVNGILADSDGLPVKSLDFYDFFPEGRQYSVPLKDYPERSMRGPTARGAGGPIRQPRGQRNFTRGSERRCWNCEGVGHMAFECPSRRGGQGMAGPSRGFRPRRGF</sequence>
<dbReference type="SUPFAM" id="SSF57756">
    <property type="entry name" value="Retrovirus zinc finger-like domains"/>
    <property type="match status" value="1"/>
</dbReference>
<evidence type="ECO:0000259" key="7">
    <source>
        <dbReference type="PROSITE" id="PS50158"/>
    </source>
</evidence>
<keyword evidence="3" id="KW-0347">Helicase</keyword>
<dbReference type="AlphaFoldDB" id="A0A914HTC5"/>
<dbReference type="GO" id="GO:0008270">
    <property type="term" value="F:zinc ion binding"/>
    <property type="evidence" value="ECO:0007669"/>
    <property type="project" value="UniProtKB-KW"/>
</dbReference>
<dbReference type="Gene3D" id="3.40.50.300">
    <property type="entry name" value="P-loop containing nucleotide triphosphate hydrolases"/>
    <property type="match status" value="2"/>
</dbReference>
<dbReference type="GO" id="GO:0019899">
    <property type="term" value="F:enzyme binding"/>
    <property type="evidence" value="ECO:0007669"/>
    <property type="project" value="UniProtKB-ARBA"/>
</dbReference>
<dbReference type="InterPro" id="IPR036875">
    <property type="entry name" value="Znf_CCHC_sf"/>
</dbReference>
<dbReference type="InterPro" id="IPR001878">
    <property type="entry name" value="Znf_CCHC"/>
</dbReference>
<dbReference type="Pfam" id="PF13087">
    <property type="entry name" value="AAA_12"/>
    <property type="match status" value="1"/>
</dbReference>
<feature type="region of interest" description="Disordered" evidence="6">
    <location>
        <begin position="1058"/>
        <end position="1079"/>
    </location>
</feature>
<dbReference type="Pfam" id="PF00098">
    <property type="entry name" value="zf-CCHC"/>
    <property type="match status" value="1"/>
</dbReference>
<feature type="domain" description="CCHC-type" evidence="7">
    <location>
        <begin position="1042"/>
        <end position="1059"/>
    </location>
</feature>
<reference evidence="9" key="1">
    <citation type="submission" date="2022-11" db="UniProtKB">
        <authorList>
            <consortium name="WormBaseParasite"/>
        </authorList>
    </citation>
    <scope>IDENTIFICATION</scope>
</reference>
<keyword evidence="4" id="KW-0067">ATP-binding</keyword>
<evidence type="ECO:0000313" key="8">
    <source>
        <dbReference type="Proteomes" id="UP000887572"/>
    </source>
</evidence>
<dbReference type="GO" id="GO:0003676">
    <property type="term" value="F:nucleic acid binding"/>
    <property type="evidence" value="ECO:0007669"/>
    <property type="project" value="InterPro"/>
</dbReference>
<dbReference type="InterPro" id="IPR027417">
    <property type="entry name" value="P-loop_NTPase"/>
</dbReference>
<dbReference type="PANTHER" id="PTHR43788">
    <property type="entry name" value="DNA2/NAM7 HELICASE FAMILY MEMBER"/>
    <property type="match status" value="1"/>
</dbReference>
<dbReference type="Proteomes" id="UP000887572">
    <property type="component" value="Unplaced"/>
</dbReference>
<evidence type="ECO:0000256" key="4">
    <source>
        <dbReference type="ARBA" id="ARBA00022840"/>
    </source>
</evidence>
<evidence type="ECO:0000256" key="2">
    <source>
        <dbReference type="ARBA" id="ARBA00022801"/>
    </source>
</evidence>
<accession>A0A914HTC5</accession>
<dbReference type="GO" id="GO:0005524">
    <property type="term" value="F:ATP binding"/>
    <property type="evidence" value="ECO:0007669"/>
    <property type="project" value="UniProtKB-KW"/>
</dbReference>
<keyword evidence="5" id="KW-0862">Zinc</keyword>
<proteinExistence type="predicted"/>
<keyword evidence="2" id="KW-0378">Hydrolase</keyword>
<evidence type="ECO:0000256" key="1">
    <source>
        <dbReference type="ARBA" id="ARBA00022741"/>
    </source>
</evidence>
<evidence type="ECO:0000256" key="6">
    <source>
        <dbReference type="SAM" id="MobiDB-lite"/>
    </source>
</evidence>
<dbReference type="PANTHER" id="PTHR43788:SF8">
    <property type="entry name" value="DNA-BINDING PROTEIN SMUBP-2"/>
    <property type="match status" value="1"/>
</dbReference>
<dbReference type="SMART" id="SM00343">
    <property type="entry name" value="ZnF_C2HC"/>
    <property type="match status" value="1"/>
</dbReference>
<keyword evidence="5" id="KW-0479">Metal-binding</keyword>
<protein>
    <submittedName>
        <fullName evidence="9">CCHC-type domain-containing protein</fullName>
    </submittedName>
</protein>
<dbReference type="GO" id="GO:0016787">
    <property type="term" value="F:hydrolase activity"/>
    <property type="evidence" value="ECO:0007669"/>
    <property type="project" value="UniProtKB-KW"/>
</dbReference>
<dbReference type="PROSITE" id="PS50158">
    <property type="entry name" value="ZF_CCHC"/>
    <property type="match status" value="1"/>
</dbReference>
<dbReference type="CDD" id="cd18808">
    <property type="entry name" value="SF1_C_Upf1"/>
    <property type="match status" value="1"/>
</dbReference>
<dbReference type="InterPro" id="IPR050534">
    <property type="entry name" value="Coronavir_polyprotein_1ab"/>
</dbReference>
<evidence type="ECO:0000313" key="9">
    <source>
        <dbReference type="WBParaSite" id="Gr19_v10_g3784.t1"/>
    </source>
</evidence>
<name>A0A914HTC5_GLORO</name>
<feature type="region of interest" description="Disordered" evidence="6">
    <location>
        <begin position="1009"/>
        <end position="1035"/>
    </location>
</feature>
<keyword evidence="8" id="KW-1185">Reference proteome</keyword>
<evidence type="ECO:0000256" key="3">
    <source>
        <dbReference type="ARBA" id="ARBA00022806"/>
    </source>
</evidence>
<feature type="compositionally biased region" description="Acidic residues" evidence="6">
    <location>
        <begin position="64"/>
        <end position="90"/>
    </location>
</feature>
<dbReference type="InterPro" id="IPR047187">
    <property type="entry name" value="SF1_C_Upf1"/>
</dbReference>
<dbReference type="GO" id="GO:0043139">
    <property type="term" value="F:5'-3' DNA helicase activity"/>
    <property type="evidence" value="ECO:0007669"/>
    <property type="project" value="TreeGrafter"/>
</dbReference>